<sequence length="158" mass="17290">RLSRGSATLLGRVTQKKDDEEIPVSANIKAKNLETHEIYTLNSGQDGNYALTQIPAGTYLLQVTKNGFTPESETIDISGKVREDISLHINRMARAEIQAEGNKKIQDNTGAISIVDQKKFQQNLSTGAAYTLMQNSPSIEYYSRSGSQGISGGMNYMS</sequence>
<organism evidence="1">
    <name type="scientific">mine drainage metagenome</name>
    <dbReference type="NCBI Taxonomy" id="410659"/>
    <lineage>
        <taxon>unclassified sequences</taxon>
        <taxon>metagenomes</taxon>
        <taxon>ecological metagenomes</taxon>
    </lineage>
</organism>
<feature type="non-terminal residue" evidence="1">
    <location>
        <position position="158"/>
    </location>
</feature>
<dbReference type="SUPFAM" id="SSF49452">
    <property type="entry name" value="Starch-binding domain-like"/>
    <property type="match status" value="1"/>
</dbReference>
<accession>T0ZIW3</accession>
<dbReference type="EMBL" id="AUZX01015148">
    <property type="protein sequence ID" value="EQD29790.1"/>
    <property type="molecule type" value="Genomic_DNA"/>
</dbReference>
<protein>
    <submittedName>
        <fullName evidence="1">TonB-dependent receptor</fullName>
    </submittedName>
</protein>
<reference evidence="1" key="1">
    <citation type="submission" date="2013-08" db="EMBL/GenBank/DDBJ databases">
        <authorList>
            <person name="Mendez C."/>
            <person name="Richter M."/>
            <person name="Ferrer M."/>
            <person name="Sanchez J."/>
        </authorList>
    </citation>
    <scope>NUCLEOTIDE SEQUENCE</scope>
</reference>
<dbReference type="Gene3D" id="2.60.40.1120">
    <property type="entry name" value="Carboxypeptidase-like, regulatory domain"/>
    <property type="match status" value="1"/>
</dbReference>
<proteinExistence type="predicted"/>
<gene>
    <name evidence="1" type="ORF">B1A_20531</name>
</gene>
<dbReference type="Pfam" id="PF13620">
    <property type="entry name" value="CarboxypepD_reg"/>
    <property type="match status" value="1"/>
</dbReference>
<dbReference type="AlphaFoldDB" id="T0ZIW3"/>
<evidence type="ECO:0000313" key="1">
    <source>
        <dbReference type="EMBL" id="EQD29790.1"/>
    </source>
</evidence>
<name>T0ZIW3_9ZZZZ</name>
<reference evidence="1" key="2">
    <citation type="journal article" date="2014" name="ISME J.">
        <title>Microbial stratification in low pH oxic and suboxic macroscopic growths along an acid mine drainage.</title>
        <authorList>
            <person name="Mendez-Garcia C."/>
            <person name="Mesa V."/>
            <person name="Sprenger R.R."/>
            <person name="Richter M."/>
            <person name="Diez M.S."/>
            <person name="Solano J."/>
            <person name="Bargiela R."/>
            <person name="Golyshina O.V."/>
            <person name="Manteca A."/>
            <person name="Ramos J.L."/>
            <person name="Gallego J.R."/>
            <person name="Llorente I."/>
            <person name="Martins Dos Santos V.A."/>
            <person name="Jensen O.N."/>
            <person name="Pelaez A.I."/>
            <person name="Sanchez J."/>
            <person name="Ferrer M."/>
        </authorList>
    </citation>
    <scope>NUCLEOTIDE SEQUENCE</scope>
</reference>
<dbReference type="GO" id="GO:0030246">
    <property type="term" value="F:carbohydrate binding"/>
    <property type="evidence" value="ECO:0007669"/>
    <property type="project" value="InterPro"/>
</dbReference>
<feature type="non-terminal residue" evidence="1">
    <location>
        <position position="1"/>
    </location>
</feature>
<dbReference type="InterPro" id="IPR013784">
    <property type="entry name" value="Carb-bd-like_fold"/>
</dbReference>
<comment type="caution">
    <text evidence="1">The sequence shown here is derived from an EMBL/GenBank/DDBJ whole genome shotgun (WGS) entry which is preliminary data.</text>
</comment>
<keyword evidence="1" id="KW-0675">Receptor</keyword>